<dbReference type="AlphaFoldDB" id="A0A5K8A253"/>
<name>A0A5K8A253_9BACT</name>
<gene>
    <name evidence="1" type="ORF">DSCO28_71990</name>
</gene>
<accession>A0A5K8A253</accession>
<dbReference type="EMBL" id="AP021876">
    <property type="protein sequence ID" value="BBO86633.1"/>
    <property type="molecule type" value="Genomic_DNA"/>
</dbReference>
<dbReference type="Proteomes" id="UP000425960">
    <property type="component" value="Chromosome"/>
</dbReference>
<dbReference type="KEGG" id="dov:DSCO28_71990"/>
<proteinExistence type="predicted"/>
<reference evidence="1 2" key="1">
    <citation type="submission" date="2019-11" db="EMBL/GenBank/DDBJ databases">
        <title>Comparative genomics of hydrocarbon-degrading Desulfosarcina strains.</title>
        <authorList>
            <person name="Watanabe M."/>
            <person name="Kojima H."/>
            <person name="Fukui M."/>
        </authorList>
    </citation>
    <scope>NUCLEOTIDE SEQUENCE [LARGE SCALE GENOMIC DNA]</scope>
    <source>
        <strain evidence="1 2">28bB2T</strain>
    </source>
</reference>
<organism evidence="1 2">
    <name type="scientific">Desulfosarcina ovata subsp. sediminis</name>
    <dbReference type="NCBI Taxonomy" id="885957"/>
    <lineage>
        <taxon>Bacteria</taxon>
        <taxon>Pseudomonadati</taxon>
        <taxon>Thermodesulfobacteriota</taxon>
        <taxon>Desulfobacteria</taxon>
        <taxon>Desulfobacterales</taxon>
        <taxon>Desulfosarcinaceae</taxon>
        <taxon>Desulfosarcina</taxon>
    </lineage>
</organism>
<protein>
    <submittedName>
        <fullName evidence="1">Uncharacterized protein</fullName>
    </submittedName>
</protein>
<sequence>MKFRTGQHKWFWIMGTMSLNNGDDWPGSRKFELMAWVAVSSPETKIGPWETGGRFFCGSRTAKYNPQTGLPIIR</sequence>
<evidence type="ECO:0000313" key="1">
    <source>
        <dbReference type="EMBL" id="BBO86633.1"/>
    </source>
</evidence>
<evidence type="ECO:0000313" key="2">
    <source>
        <dbReference type="Proteomes" id="UP000425960"/>
    </source>
</evidence>